<comment type="caution">
    <text evidence="2">The sequence shown here is derived from an EMBL/GenBank/DDBJ whole genome shotgun (WGS) entry which is preliminary data.</text>
</comment>
<dbReference type="InterPro" id="IPR035986">
    <property type="entry name" value="PKD_dom_sf"/>
</dbReference>
<dbReference type="InterPro" id="IPR000601">
    <property type="entry name" value="PKD_dom"/>
</dbReference>
<dbReference type="CDD" id="cd00146">
    <property type="entry name" value="PKD"/>
    <property type="match status" value="1"/>
</dbReference>
<name>A0A644V8U2_9ZZZZ</name>
<dbReference type="Pfam" id="PF18911">
    <property type="entry name" value="PKD_4"/>
    <property type="match status" value="1"/>
</dbReference>
<gene>
    <name evidence="2" type="ORF">SDC9_33208</name>
</gene>
<proteinExistence type="predicted"/>
<dbReference type="PROSITE" id="PS50093">
    <property type="entry name" value="PKD"/>
    <property type="match status" value="1"/>
</dbReference>
<dbReference type="SUPFAM" id="SSF49299">
    <property type="entry name" value="PKD domain"/>
    <property type="match status" value="1"/>
</dbReference>
<organism evidence="2">
    <name type="scientific">bioreactor metagenome</name>
    <dbReference type="NCBI Taxonomy" id="1076179"/>
    <lineage>
        <taxon>unclassified sequences</taxon>
        <taxon>metagenomes</taxon>
        <taxon>ecological metagenomes</taxon>
    </lineage>
</organism>
<dbReference type="EMBL" id="VSSQ01000235">
    <property type="protein sequence ID" value="MPL87213.1"/>
    <property type="molecule type" value="Genomic_DNA"/>
</dbReference>
<dbReference type="InterPro" id="IPR036415">
    <property type="entry name" value="Lamin_tail_dom_sf"/>
</dbReference>
<sequence>MKIKNILFFILLIFSLLIFNKSFALQIKNVNYSASNNNDRWIEIFNDGEDILDFTANIFKVIDSTDETNHRINLLLGDATFPAGSTVFISPSTSIPPGAEKAFRSPYGLNRTNGYIILDNNGTKICFNYGNGVCGEQNTTTNTGTSSSTSETGTTTNKEKIVYVYVPQNNQDKYGDIQVLLPEEKVVPALAEVEYTVKVTDSSKKTISDLDFHWSFGDGGEKFGRDVSYTYVYPGEYVLIASADGYLSGGKARMNVKVVKPDIYIEEIGTTIEENFIILKNNTDYDLFLSNFYLNVDGNLLKLPKNLMIAKNKSLRLSGEALGFKLPAKNISLLYPNKNVLTIFKETVSGNPSILDLVNATSGIQLEVEENFKALLFEMENKPKTPETPKVKAIQKPIYQNFENLSKNAEFGSDKKESGLVYFKRLVLSNDFSEKENFNNSNISLKTKENSRNTNVDTRLINWFKNLIYY</sequence>
<dbReference type="InterPro" id="IPR013783">
    <property type="entry name" value="Ig-like_fold"/>
</dbReference>
<evidence type="ECO:0000313" key="2">
    <source>
        <dbReference type="EMBL" id="MPL87213.1"/>
    </source>
</evidence>
<dbReference type="SUPFAM" id="SSF74853">
    <property type="entry name" value="Lamin A/C globular tail domain"/>
    <property type="match status" value="1"/>
</dbReference>
<protein>
    <recommendedName>
        <fullName evidence="1">PKD domain-containing protein</fullName>
    </recommendedName>
</protein>
<reference evidence="2" key="1">
    <citation type="submission" date="2019-08" db="EMBL/GenBank/DDBJ databases">
        <authorList>
            <person name="Kucharzyk K."/>
            <person name="Murdoch R.W."/>
            <person name="Higgins S."/>
            <person name="Loffler F."/>
        </authorList>
    </citation>
    <scope>NUCLEOTIDE SEQUENCE</scope>
</reference>
<evidence type="ECO:0000259" key="1">
    <source>
        <dbReference type="PROSITE" id="PS50093"/>
    </source>
</evidence>
<dbReference type="Gene3D" id="2.60.40.10">
    <property type="entry name" value="Immunoglobulins"/>
    <property type="match status" value="1"/>
</dbReference>
<accession>A0A644V8U2</accession>
<dbReference type="AlphaFoldDB" id="A0A644V8U2"/>
<feature type="domain" description="PKD" evidence="1">
    <location>
        <begin position="182"/>
        <end position="258"/>
    </location>
</feature>